<evidence type="ECO:0000313" key="5">
    <source>
        <dbReference type="Proteomes" id="UP001432322"/>
    </source>
</evidence>
<dbReference type="PROSITE" id="PS50011">
    <property type="entry name" value="PROTEIN_KINASE_DOM"/>
    <property type="match status" value="1"/>
</dbReference>
<dbReference type="InterPro" id="IPR011009">
    <property type="entry name" value="Kinase-like_dom_sf"/>
</dbReference>
<proteinExistence type="predicted"/>
<reference evidence="4" key="1">
    <citation type="submission" date="2023-10" db="EMBL/GenBank/DDBJ databases">
        <title>Genome assembly of Pristionchus species.</title>
        <authorList>
            <person name="Yoshida K."/>
            <person name="Sommer R.J."/>
        </authorList>
    </citation>
    <scope>NUCLEOTIDE SEQUENCE</scope>
    <source>
        <strain evidence="4">RS5133</strain>
    </source>
</reference>
<gene>
    <name evidence="4" type="ORF">PFISCL1PPCAC_5796</name>
</gene>
<keyword evidence="1" id="KW-0547">Nucleotide-binding</keyword>
<name>A0AAV5V9B6_9BILA</name>
<protein>
    <recommendedName>
        <fullName evidence="3">Protein kinase domain-containing protein</fullName>
    </recommendedName>
</protein>
<evidence type="ECO:0000256" key="2">
    <source>
        <dbReference type="ARBA" id="ARBA00022840"/>
    </source>
</evidence>
<dbReference type="PANTHER" id="PTHR24418">
    <property type="entry name" value="TYROSINE-PROTEIN KINASE"/>
    <property type="match status" value="1"/>
</dbReference>
<evidence type="ECO:0000259" key="3">
    <source>
        <dbReference type="PROSITE" id="PS50011"/>
    </source>
</evidence>
<evidence type="ECO:0000313" key="4">
    <source>
        <dbReference type="EMBL" id="GMT14499.1"/>
    </source>
</evidence>
<organism evidence="4 5">
    <name type="scientific">Pristionchus fissidentatus</name>
    <dbReference type="NCBI Taxonomy" id="1538716"/>
    <lineage>
        <taxon>Eukaryota</taxon>
        <taxon>Metazoa</taxon>
        <taxon>Ecdysozoa</taxon>
        <taxon>Nematoda</taxon>
        <taxon>Chromadorea</taxon>
        <taxon>Rhabditida</taxon>
        <taxon>Rhabditina</taxon>
        <taxon>Diplogasteromorpha</taxon>
        <taxon>Diplogasteroidea</taxon>
        <taxon>Neodiplogasteridae</taxon>
        <taxon>Pristionchus</taxon>
    </lineage>
</organism>
<dbReference type="InterPro" id="IPR001245">
    <property type="entry name" value="Ser-Thr/Tyr_kinase_cat_dom"/>
</dbReference>
<keyword evidence="2" id="KW-0067">ATP-binding</keyword>
<dbReference type="AlphaFoldDB" id="A0AAV5V9B6"/>
<feature type="non-terminal residue" evidence="4">
    <location>
        <position position="1"/>
    </location>
</feature>
<dbReference type="Pfam" id="PF07714">
    <property type="entry name" value="PK_Tyr_Ser-Thr"/>
    <property type="match status" value="1"/>
</dbReference>
<dbReference type="InterPro" id="IPR020635">
    <property type="entry name" value="Tyr_kinase_cat_dom"/>
</dbReference>
<feature type="domain" description="Protein kinase" evidence="3">
    <location>
        <begin position="1"/>
        <end position="131"/>
    </location>
</feature>
<evidence type="ECO:0000256" key="1">
    <source>
        <dbReference type="ARBA" id="ARBA00022741"/>
    </source>
</evidence>
<dbReference type="SMART" id="SM00219">
    <property type="entry name" value="TyrKc"/>
    <property type="match status" value="1"/>
</dbReference>
<dbReference type="GO" id="GO:0005524">
    <property type="term" value="F:ATP binding"/>
    <property type="evidence" value="ECO:0007669"/>
    <property type="project" value="UniProtKB-KW"/>
</dbReference>
<dbReference type="InterPro" id="IPR050198">
    <property type="entry name" value="Non-receptor_tyrosine_kinases"/>
</dbReference>
<sequence length="156" mass="17601">VALRNVLFDVVKRQAKLGDFGMARRGTTYVLKAKERIPIFWAAPELLQSHIHSPPAGVYAYGVFLKELCSPEKPVYEGITNEKVKEQVTSGNLRPRFVEGAPAVLVEIASLCFNQCPTDRPPMIQILRNYLKRRDASARNEAVSRVYGRWSADQEL</sequence>
<dbReference type="SUPFAM" id="SSF56112">
    <property type="entry name" value="Protein kinase-like (PK-like)"/>
    <property type="match status" value="1"/>
</dbReference>
<dbReference type="GO" id="GO:0004713">
    <property type="term" value="F:protein tyrosine kinase activity"/>
    <property type="evidence" value="ECO:0007669"/>
    <property type="project" value="InterPro"/>
</dbReference>
<dbReference type="Gene3D" id="1.10.510.10">
    <property type="entry name" value="Transferase(Phosphotransferase) domain 1"/>
    <property type="match status" value="1"/>
</dbReference>
<dbReference type="InterPro" id="IPR000719">
    <property type="entry name" value="Prot_kinase_dom"/>
</dbReference>
<comment type="caution">
    <text evidence="4">The sequence shown here is derived from an EMBL/GenBank/DDBJ whole genome shotgun (WGS) entry which is preliminary data.</text>
</comment>
<dbReference type="EMBL" id="BTSY01000002">
    <property type="protein sequence ID" value="GMT14499.1"/>
    <property type="molecule type" value="Genomic_DNA"/>
</dbReference>
<accession>A0AAV5V9B6</accession>
<dbReference type="Proteomes" id="UP001432322">
    <property type="component" value="Unassembled WGS sequence"/>
</dbReference>
<keyword evidence="5" id="KW-1185">Reference proteome</keyword>